<feature type="transmembrane region" description="Helical" evidence="7">
    <location>
        <begin position="241"/>
        <end position="264"/>
    </location>
</feature>
<dbReference type="STRING" id="54915.ADS79_24980"/>
<feature type="transmembrane region" description="Helical" evidence="7">
    <location>
        <begin position="108"/>
        <end position="129"/>
    </location>
</feature>
<keyword evidence="12" id="KW-1185">Reference proteome</keyword>
<dbReference type="SUPFAM" id="SSF161098">
    <property type="entry name" value="MetI-like"/>
    <property type="match status" value="1"/>
</dbReference>
<protein>
    <submittedName>
        <fullName evidence="9">Sugar ABC transporter permease</fullName>
    </submittedName>
</protein>
<feature type="domain" description="ABC transmembrane type-1" evidence="8">
    <location>
        <begin position="73"/>
        <end position="264"/>
    </location>
</feature>
<dbReference type="InterPro" id="IPR035906">
    <property type="entry name" value="MetI-like_sf"/>
</dbReference>
<evidence type="ECO:0000256" key="7">
    <source>
        <dbReference type="RuleBase" id="RU363032"/>
    </source>
</evidence>
<gene>
    <name evidence="10" type="ORF">ADS79_24980</name>
    <name evidence="9" type="ORF">BRE01_53960</name>
</gene>
<keyword evidence="3" id="KW-1003">Cell membrane</keyword>
<evidence type="ECO:0000259" key="8">
    <source>
        <dbReference type="PROSITE" id="PS50928"/>
    </source>
</evidence>
<comment type="subcellular location">
    <subcellularLocation>
        <location evidence="1 7">Cell membrane</location>
        <topology evidence="1 7">Multi-pass membrane protein</topology>
    </subcellularLocation>
</comment>
<dbReference type="GO" id="GO:0005886">
    <property type="term" value="C:plasma membrane"/>
    <property type="evidence" value="ECO:0007669"/>
    <property type="project" value="UniProtKB-SubCell"/>
</dbReference>
<dbReference type="AlphaFoldDB" id="A0A0K9YKH3"/>
<dbReference type="OrthoDB" id="187395at2"/>
<evidence type="ECO:0000256" key="3">
    <source>
        <dbReference type="ARBA" id="ARBA00022475"/>
    </source>
</evidence>
<dbReference type="Pfam" id="PF00528">
    <property type="entry name" value="BPD_transp_1"/>
    <property type="match status" value="1"/>
</dbReference>
<keyword evidence="6 7" id="KW-0472">Membrane</keyword>
<keyword evidence="4 7" id="KW-0812">Transmembrane</keyword>
<dbReference type="InterPro" id="IPR000515">
    <property type="entry name" value="MetI-like"/>
</dbReference>
<dbReference type="Proteomes" id="UP000036834">
    <property type="component" value="Unassembled WGS sequence"/>
</dbReference>
<sequence length="278" mass="30911">MKSQTNALGKSQPMLLVFLFLLLTMVVTPILWVILGSFKTAFEIANSPFSLPNSWSFDNLIQAWQLGNFQTYFWNSAFITIVGMVIVFLVACPAGYAFAHMNFRGNQLLFYLFLLGMALPVQAIIIPVFYQLKALGLVDTLSGVTLVSVSLALPFSIFLMRNTFKDIPKELRESAFVDGAGEWKTYLRIMLPLAKPGVVALLVFTFMNIWNDFLLPLVLLISDHNYTIPLGLLAFQGDSGANYGLIFAGTLISMIPSITVYVIFQRQFVEGMSAGSDK</sequence>
<dbReference type="EMBL" id="BJON01000022">
    <property type="protein sequence ID" value="GED71694.1"/>
    <property type="molecule type" value="Genomic_DNA"/>
</dbReference>
<comment type="caution">
    <text evidence="10">The sequence shown here is derived from an EMBL/GenBank/DDBJ whole genome shotgun (WGS) entry which is preliminary data.</text>
</comment>
<dbReference type="CDD" id="cd06261">
    <property type="entry name" value="TM_PBP2"/>
    <property type="match status" value="1"/>
</dbReference>
<dbReference type="EMBL" id="LGIQ01000011">
    <property type="protein sequence ID" value="KNB69181.1"/>
    <property type="molecule type" value="Genomic_DNA"/>
</dbReference>
<organism evidence="10 11">
    <name type="scientific">Brevibacillus reuszeri</name>
    <dbReference type="NCBI Taxonomy" id="54915"/>
    <lineage>
        <taxon>Bacteria</taxon>
        <taxon>Bacillati</taxon>
        <taxon>Bacillota</taxon>
        <taxon>Bacilli</taxon>
        <taxon>Bacillales</taxon>
        <taxon>Paenibacillaceae</taxon>
        <taxon>Brevibacillus</taxon>
    </lineage>
</organism>
<evidence type="ECO:0000313" key="10">
    <source>
        <dbReference type="EMBL" id="KNB69181.1"/>
    </source>
</evidence>
<evidence type="ECO:0000313" key="11">
    <source>
        <dbReference type="Proteomes" id="UP000036834"/>
    </source>
</evidence>
<accession>A0A0K9YKH3</accession>
<feature type="transmembrane region" description="Helical" evidence="7">
    <location>
        <begin position="141"/>
        <end position="160"/>
    </location>
</feature>
<keyword evidence="5 7" id="KW-1133">Transmembrane helix</keyword>
<feature type="transmembrane region" description="Helical" evidence="7">
    <location>
        <begin position="198"/>
        <end position="221"/>
    </location>
</feature>
<dbReference type="PANTHER" id="PTHR43744">
    <property type="entry name" value="ABC TRANSPORTER PERMEASE PROTEIN MG189-RELATED-RELATED"/>
    <property type="match status" value="1"/>
</dbReference>
<reference evidence="9 12" key="3">
    <citation type="submission" date="2019-06" db="EMBL/GenBank/DDBJ databases">
        <title>Whole genome shotgun sequence of Brevibacillus reuszeri NBRC 15719.</title>
        <authorList>
            <person name="Hosoyama A."/>
            <person name="Uohara A."/>
            <person name="Ohji S."/>
            <person name="Ichikawa N."/>
        </authorList>
    </citation>
    <scope>NUCLEOTIDE SEQUENCE [LARGE SCALE GENOMIC DNA]</scope>
    <source>
        <strain evidence="9 12">NBRC 15719</strain>
    </source>
</reference>
<dbReference type="PANTHER" id="PTHR43744:SF12">
    <property type="entry name" value="ABC TRANSPORTER PERMEASE PROTEIN MG189-RELATED"/>
    <property type="match status" value="1"/>
</dbReference>
<evidence type="ECO:0000256" key="1">
    <source>
        <dbReference type="ARBA" id="ARBA00004651"/>
    </source>
</evidence>
<dbReference type="RefSeq" id="WP_049741175.1">
    <property type="nucleotide sequence ID" value="NZ_BJON01000022.1"/>
</dbReference>
<feature type="transmembrane region" description="Helical" evidence="7">
    <location>
        <begin position="12"/>
        <end position="35"/>
    </location>
</feature>
<reference evidence="11" key="1">
    <citation type="submission" date="2015-07" db="EMBL/GenBank/DDBJ databases">
        <title>Genome sequencing project for genomic taxonomy and phylogenomics of Bacillus-like bacteria.</title>
        <authorList>
            <person name="Liu B."/>
            <person name="Wang J."/>
            <person name="Zhu Y."/>
            <person name="Liu G."/>
            <person name="Chen Q."/>
            <person name="Chen Z."/>
            <person name="Lan J."/>
            <person name="Che J."/>
            <person name="Ge C."/>
            <person name="Shi H."/>
            <person name="Pan Z."/>
            <person name="Liu X."/>
        </authorList>
    </citation>
    <scope>NUCLEOTIDE SEQUENCE [LARGE SCALE GENOMIC DNA]</scope>
    <source>
        <strain evidence="11">DSM 9887</strain>
    </source>
</reference>
<evidence type="ECO:0000313" key="9">
    <source>
        <dbReference type="EMBL" id="GED71694.1"/>
    </source>
</evidence>
<evidence type="ECO:0000256" key="5">
    <source>
        <dbReference type="ARBA" id="ARBA00022989"/>
    </source>
</evidence>
<dbReference type="GO" id="GO:0055085">
    <property type="term" value="P:transmembrane transport"/>
    <property type="evidence" value="ECO:0007669"/>
    <property type="project" value="InterPro"/>
</dbReference>
<proteinExistence type="inferred from homology"/>
<name>A0A0K9YKH3_9BACL</name>
<feature type="transmembrane region" description="Helical" evidence="7">
    <location>
        <begin position="72"/>
        <end position="96"/>
    </location>
</feature>
<dbReference type="PROSITE" id="PS50928">
    <property type="entry name" value="ABC_TM1"/>
    <property type="match status" value="1"/>
</dbReference>
<dbReference type="Gene3D" id="1.10.3720.10">
    <property type="entry name" value="MetI-like"/>
    <property type="match status" value="1"/>
</dbReference>
<evidence type="ECO:0000256" key="2">
    <source>
        <dbReference type="ARBA" id="ARBA00022448"/>
    </source>
</evidence>
<reference evidence="10" key="2">
    <citation type="submission" date="2015-07" db="EMBL/GenBank/DDBJ databases">
        <title>MeaNS - Measles Nucleotide Surveillance Program.</title>
        <authorList>
            <person name="Tran T."/>
            <person name="Druce J."/>
        </authorList>
    </citation>
    <scope>NUCLEOTIDE SEQUENCE</scope>
    <source>
        <strain evidence="10">DSM 9887</strain>
    </source>
</reference>
<dbReference type="PATRIC" id="fig|54915.3.peg.4146"/>
<keyword evidence="2 7" id="KW-0813">Transport</keyword>
<evidence type="ECO:0000256" key="4">
    <source>
        <dbReference type="ARBA" id="ARBA00022692"/>
    </source>
</evidence>
<evidence type="ECO:0000313" key="12">
    <source>
        <dbReference type="Proteomes" id="UP000319578"/>
    </source>
</evidence>
<evidence type="ECO:0000256" key="6">
    <source>
        <dbReference type="ARBA" id="ARBA00023136"/>
    </source>
</evidence>
<comment type="similarity">
    <text evidence="7">Belongs to the binding-protein-dependent transport system permease family.</text>
</comment>
<dbReference type="Proteomes" id="UP000319578">
    <property type="component" value="Unassembled WGS sequence"/>
</dbReference>